<feature type="compositionally biased region" description="Acidic residues" evidence="1">
    <location>
        <begin position="8"/>
        <end position="17"/>
    </location>
</feature>
<sequence>MNRRTQQEMEEIEEQGDDYVNASKGAVDEKRTRPGRRFVLPIAVCWLILLAIMGLRIYLTSELSGNNAELYSRIQELETWKNNLTQQIQDMTTNWNELNVSRAQWSIDSYCLGNTDKKCQPCQRGWGLIHPAAMGSITLLLWLENLGRSSRRMQWKEFKSGCSTSFGEEITEEADYVNAPEGPADKKATRPGSIPYLIIGVILIITILMVLLKFMSKKMMKQRKVVSTAVMPQEDAREEAEYDEIRHEEATDPDSLYANNSFLQDIGSAAAGCETNSRGACAESRDNVLYSVAQLPKDQIKPTGQSQRNQSESAENDSFYDLVQLPQAP</sequence>
<keyword evidence="2" id="KW-1133">Transmembrane helix</keyword>
<feature type="transmembrane region" description="Helical" evidence="2">
    <location>
        <begin position="38"/>
        <end position="59"/>
    </location>
</feature>
<dbReference type="EMBL" id="JASDAP010000010">
    <property type="protein sequence ID" value="KAK1895438.1"/>
    <property type="molecule type" value="Genomic_DNA"/>
</dbReference>
<reference evidence="3" key="1">
    <citation type="submission" date="2023-04" db="EMBL/GenBank/DDBJ databases">
        <title>Chromosome-level genome of Chaenocephalus aceratus.</title>
        <authorList>
            <person name="Park H."/>
        </authorList>
    </citation>
    <scope>NUCLEOTIDE SEQUENCE</scope>
    <source>
        <strain evidence="3">DE</strain>
        <tissue evidence="3">Muscle</tissue>
    </source>
</reference>
<proteinExistence type="predicted"/>
<feature type="compositionally biased region" description="Polar residues" evidence="1">
    <location>
        <begin position="302"/>
        <end position="313"/>
    </location>
</feature>
<dbReference type="AlphaFoldDB" id="A0AAD9C5W2"/>
<organism evidence="3 4">
    <name type="scientific">Dissostichus eleginoides</name>
    <name type="common">Patagonian toothfish</name>
    <name type="synonym">Dissostichus amissus</name>
    <dbReference type="NCBI Taxonomy" id="100907"/>
    <lineage>
        <taxon>Eukaryota</taxon>
        <taxon>Metazoa</taxon>
        <taxon>Chordata</taxon>
        <taxon>Craniata</taxon>
        <taxon>Vertebrata</taxon>
        <taxon>Euteleostomi</taxon>
        <taxon>Actinopterygii</taxon>
        <taxon>Neopterygii</taxon>
        <taxon>Teleostei</taxon>
        <taxon>Neoteleostei</taxon>
        <taxon>Acanthomorphata</taxon>
        <taxon>Eupercaria</taxon>
        <taxon>Perciformes</taxon>
        <taxon>Notothenioidei</taxon>
        <taxon>Nototheniidae</taxon>
        <taxon>Dissostichus</taxon>
    </lineage>
</organism>
<keyword evidence="4" id="KW-1185">Reference proteome</keyword>
<feature type="region of interest" description="Disordered" evidence="1">
    <location>
        <begin position="1"/>
        <end position="26"/>
    </location>
</feature>
<gene>
    <name evidence="3" type="ORF">KUDE01_020889</name>
</gene>
<evidence type="ECO:0000313" key="3">
    <source>
        <dbReference type="EMBL" id="KAK1895438.1"/>
    </source>
</evidence>
<evidence type="ECO:0000256" key="1">
    <source>
        <dbReference type="SAM" id="MobiDB-lite"/>
    </source>
</evidence>
<comment type="caution">
    <text evidence="3">The sequence shown here is derived from an EMBL/GenBank/DDBJ whole genome shotgun (WGS) entry which is preliminary data.</text>
</comment>
<protein>
    <submittedName>
        <fullName evidence="3">Uncharacterized protein</fullName>
    </submittedName>
</protein>
<accession>A0AAD9C5W2</accession>
<feature type="region of interest" description="Disordered" evidence="1">
    <location>
        <begin position="228"/>
        <end position="254"/>
    </location>
</feature>
<feature type="transmembrane region" description="Helical" evidence="2">
    <location>
        <begin position="194"/>
        <end position="214"/>
    </location>
</feature>
<name>A0AAD9C5W2_DISEL</name>
<keyword evidence="2" id="KW-0472">Membrane</keyword>
<keyword evidence="2" id="KW-0812">Transmembrane</keyword>
<feature type="region of interest" description="Disordered" evidence="1">
    <location>
        <begin position="296"/>
        <end position="329"/>
    </location>
</feature>
<evidence type="ECO:0000256" key="2">
    <source>
        <dbReference type="SAM" id="Phobius"/>
    </source>
</evidence>
<dbReference type="Proteomes" id="UP001228049">
    <property type="component" value="Unassembled WGS sequence"/>
</dbReference>
<evidence type="ECO:0000313" key="4">
    <source>
        <dbReference type="Proteomes" id="UP001228049"/>
    </source>
</evidence>